<sequence length="231" mass="25888">MTIRLDAIILAAGTASRMGRTKQLLPLAGKLLLEHVISQVRRFPFSRIHTVIGHDAHLIQEQIYVDDRRFQWLLNPEFKEGLGTSLRKGLQEVIEGIEQREAQSSVQGAVEAQLQANRKPEWLGAAAMVFLADLPFIQENTISQIIARGLEQTQKDRRPFLIHPCYQDTSGHPVFWGNLQADVIKQIAGDRGGGGMRDVLRMSVTVQDPGICTDIDTPEAYERAIRLAESR</sequence>
<accession>A0ABY4W8H9</accession>
<dbReference type="RefSeq" id="WP_251870445.1">
    <property type="nucleotide sequence ID" value="NZ_CP098755.1"/>
</dbReference>
<proteinExistence type="predicted"/>
<dbReference type="EMBL" id="CP098755">
    <property type="protein sequence ID" value="USG63363.1"/>
    <property type="molecule type" value="Genomic_DNA"/>
</dbReference>
<name>A0ABY4W8H9_9BACL</name>
<dbReference type="Gene3D" id="3.90.550.10">
    <property type="entry name" value="Spore Coat Polysaccharide Biosynthesis Protein SpsA, Chain A"/>
    <property type="match status" value="1"/>
</dbReference>
<protein>
    <submittedName>
        <fullName evidence="2">NTP transferase domain-containing protein</fullName>
    </submittedName>
</protein>
<dbReference type="PANTHER" id="PTHR43777:SF1">
    <property type="entry name" value="MOLYBDENUM COFACTOR CYTIDYLYLTRANSFERASE"/>
    <property type="match status" value="1"/>
</dbReference>
<dbReference type="SUPFAM" id="SSF53448">
    <property type="entry name" value="Nucleotide-diphospho-sugar transferases"/>
    <property type="match status" value="1"/>
</dbReference>
<gene>
    <name evidence="2" type="ORF">NDK47_14340</name>
</gene>
<evidence type="ECO:0000259" key="1">
    <source>
        <dbReference type="Pfam" id="PF12804"/>
    </source>
</evidence>
<evidence type="ECO:0000313" key="2">
    <source>
        <dbReference type="EMBL" id="USG63363.1"/>
    </source>
</evidence>
<feature type="domain" description="MobA-like NTP transferase" evidence="1">
    <location>
        <begin position="7"/>
        <end position="201"/>
    </location>
</feature>
<keyword evidence="3" id="KW-1185">Reference proteome</keyword>
<dbReference type="InterPro" id="IPR029044">
    <property type="entry name" value="Nucleotide-diphossugar_trans"/>
</dbReference>
<keyword evidence="2" id="KW-0808">Transferase</keyword>
<dbReference type="Proteomes" id="UP001056500">
    <property type="component" value="Chromosome"/>
</dbReference>
<reference evidence="2" key="1">
    <citation type="submission" date="2022-06" db="EMBL/GenBank/DDBJ databases">
        <title>Genome sequencing of Brevibacillus sp. BB3-R1.</title>
        <authorList>
            <person name="Heo J."/>
            <person name="Lee D."/>
            <person name="Won M."/>
            <person name="Han B.-H."/>
            <person name="Hong S.-B."/>
            <person name="Kwon S.-W."/>
        </authorList>
    </citation>
    <scope>NUCLEOTIDE SEQUENCE</scope>
    <source>
        <strain evidence="2">BB3-R1</strain>
    </source>
</reference>
<dbReference type="GO" id="GO:0016740">
    <property type="term" value="F:transferase activity"/>
    <property type="evidence" value="ECO:0007669"/>
    <property type="project" value="UniProtKB-KW"/>
</dbReference>
<dbReference type="InterPro" id="IPR025877">
    <property type="entry name" value="MobA-like_NTP_Trfase"/>
</dbReference>
<evidence type="ECO:0000313" key="3">
    <source>
        <dbReference type="Proteomes" id="UP001056500"/>
    </source>
</evidence>
<dbReference type="Pfam" id="PF12804">
    <property type="entry name" value="NTP_transf_3"/>
    <property type="match status" value="1"/>
</dbReference>
<organism evidence="2 3">
    <name type="scientific">Brevibacillus ruminantium</name>
    <dbReference type="NCBI Taxonomy" id="2950604"/>
    <lineage>
        <taxon>Bacteria</taxon>
        <taxon>Bacillati</taxon>
        <taxon>Bacillota</taxon>
        <taxon>Bacilli</taxon>
        <taxon>Bacillales</taxon>
        <taxon>Paenibacillaceae</taxon>
        <taxon>Brevibacillus</taxon>
    </lineage>
</organism>
<dbReference type="PANTHER" id="PTHR43777">
    <property type="entry name" value="MOLYBDENUM COFACTOR CYTIDYLYLTRANSFERASE"/>
    <property type="match status" value="1"/>
</dbReference>